<feature type="transmembrane region" description="Helical" evidence="1">
    <location>
        <begin position="41"/>
        <end position="60"/>
    </location>
</feature>
<dbReference type="Pfam" id="PF04892">
    <property type="entry name" value="VanZ"/>
    <property type="match status" value="1"/>
</dbReference>
<evidence type="ECO:0000313" key="3">
    <source>
        <dbReference type="EMBL" id="WLQ69272.1"/>
    </source>
</evidence>
<evidence type="ECO:0000259" key="2">
    <source>
        <dbReference type="Pfam" id="PF04892"/>
    </source>
</evidence>
<keyword evidence="1" id="KW-0472">Membrane</keyword>
<evidence type="ECO:0000313" key="4">
    <source>
        <dbReference type="Proteomes" id="UP001224433"/>
    </source>
</evidence>
<name>A0ABY9JNI0_9ACTN</name>
<keyword evidence="1" id="KW-0812">Transmembrane</keyword>
<feature type="domain" description="VanZ-like" evidence="2">
    <location>
        <begin position="81"/>
        <end position="151"/>
    </location>
</feature>
<feature type="transmembrane region" description="Helical" evidence="1">
    <location>
        <begin position="106"/>
        <end position="125"/>
    </location>
</feature>
<keyword evidence="1" id="KW-1133">Transmembrane helix</keyword>
<geneLocation type="plasmid" evidence="3 4">
    <name>unnamed1</name>
</geneLocation>
<reference evidence="3 4" key="1">
    <citation type="submission" date="2023-03" db="EMBL/GenBank/DDBJ databases">
        <title>Isolation and description of six Streptomyces strains from soil environments, able to metabolize different microbial glucans.</title>
        <authorList>
            <person name="Widen T."/>
            <person name="Larsbrink J."/>
        </authorList>
    </citation>
    <scope>NUCLEOTIDE SEQUENCE [LARGE SCALE GENOMIC DNA]</scope>
    <source>
        <strain evidence="3 4">Alt3</strain>
        <plasmid evidence="3 4">unnamed1</plasmid>
    </source>
</reference>
<feature type="transmembrane region" description="Helical" evidence="1">
    <location>
        <begin position="80"/>
        <end position="99"/>
    </location>
</feature>
<protein>
    <submittedName>
        <fullName evidence="3">VanZ family protein</fullName>
    </submittedName>
</protein>
<dbReference type="InterPro" id="IPR006976">
    <property type="entry name" value="VanZ-like"/>
</dbReference>
<sequence>MLTAVFKGHAQFVLFAVIISCIAGAVIFTATRRRNDRPLTWALWGACVTATIALTTWTTAPGDLSASCTVNRDILEPFRHTQGQLNFGMLVPFGLLGTLATRRPGLMVGLSFLFPAAIEATQALAPISRACDTSDLVANGLGALLGTAIGTVIARFRGGTPLARKATRRAFISAGAMACAIGVALYTVADLVIVDRTESNLAATAEQKSAIDARLEDAFGGAYRAQNYSVTSGENDAGTITAIFENGMAELSWPDRRDFTVSMPPADIEAGRAFAVPGAQLRPSDKKKALLIAETYARRFAPWGLKDSKVNISRVDEEEDLGWLVYWRRWDGKVLLPMRLDLRIDSAGRISDLIERNIADPIIPSVQVSKGEAWDVFEKRFSDEIDEDAERGEPILLAQYRDGRWHVDWLLSTRTSLYALEAAIDATDGSFNDPVQVPLRHSNDTNQYMEPVPTSR</sequence>
<dbReference type="EMBL" id="CP120984">
    <property type="protein sequence ID" value="WLQ69272.1"/>
    <property type="molecule type" value="Genomic_DNA"/>
</dbReference>
<feature type="transmembrane region" description="Helical" evidence="1">
    <location>
        <begin position="137"/>
        <end position="158"/>
    </location>
</feature>
<dbReference type="RefSeq" id="WP_306105347.1">
    <property type="nucleotide sequence ID" value="NZ_CP120984.1"/>
</dbReference>
<keyword evidence="3" id="KW-0614">Plasmid</keyword>
<accession>A0ABY9JNI0</accession>
<feature type="transmembrane region" description="Helical" evidence="1">
    <location>
        <begin position="170"/>
        <end position="189"/>
    </location>
</feature>
<evidence type="ECO:0000256" key="1">
    <source>
        <dbReference type="SAM" id="Phobius"/>
    </source>
</evidence>
<gene>
    <name evidence="3" type="ORF">P8A20_37740</name>
</gene>
<organism evidence="3 4">
    <name type="scientific">Streptomyces glycanivorans</name>
    <dbReference type="NCBI Taxonomy" id="3033808"/>
    <lineage>
        <taxon>Bacteria</taxon>
        <taxon>Bacillati</taxon>
        <taxon>Actinomycetota</taxon>
        <taxon>Actinomycetes</taxon>
        <taxon>Kitasatosporales</taxon>
        <taxon>Streptomycetaceae</taxon>
        <taxon>Streptomyces</taxon>
    </lineage>
</organism>
<feature type="transmembrane region" description="Helical" evidence="1">
    <location>
        <begin position="12"/>
        <end position="29"/>
    </location>
</feature>
<keyword evidence="4" id="KW-1185">Reference proteome</keyword>
<dbReference type="Proteomes" id="UP001224433">
    <property type="component" value="Plasmid unnamed1"/>
</dbReference>
<proteinExistence type="predicted"/>
<dbReference type="PROSITE" id="PS51257">
    <property type="entry name" value="PROKAR_LIPOPROTEIN"/>
    <property type="match status" value="1"/>
</dbReference>